<reference evidence="7" key="1">
    <citation type="submission" date="2022-09" db="EMBL/GenBank/DDBJ databases">
        <authorList>
            <person name="Yuan C."/>
            <person name="Ke Z."/>
        </authorList>
    </citation>
    <scope>NUCLEOTIDE SEQUENCE</scope>
    <source>
        <strain evidence="7">LB-8</strain>
    </source>
</reference>
<feature type="transmembrane region" description="Helical" evidence="6">
    <location>
        <begin position="51"/>
        <end position="69"/>
    </location>
</feature>
<reference evidence="7" key="2">
    <citation type="submission" date="2023-04" db="EMBL/GenBank/DDBJ databases">
        <title>Paracnuella aquatica gen. nov., sp. nov., a member of the family Chitinophagaceae isolated from a hot spring.</title>
        <authorList>
            <person name="Wang C."/>
        </authorList>
    </citation>
    <scope>NUCLEOTIDE SEQUENCE</scope>
    <source>
        <strain evidence="7">LB-8</strain>
    </source>
</reference>
<feature type="transmembrane region" description="Helical" evidence="6">
    <location>
        <begin position="81"/>
        <end position="101"/>
    </location>
</feature>
<sequence length="330" mass="37732">MQRNKNIKIFINYFLGPILFLWLAFSIYRQIEAQPQLEASWLHIKQAIKSYRLWYLLAAVVLIFFNWAIEAWKWKLSIASFYDVGFWSAFKAILCGVSFSVTTPNRVGEYFGRMRYLPDGSRLKSISVTLVGSWSQLLVTVFTGMIAFIFLKADLLKAQYVSEVFYEFILFSIFAGGLTLTLLYFQTAFIGKLLEKWLQQTRFLYLVQTLGTFEIQLLIKLLLLSFLRYLVFVSQYYLLFALFGVLVPVTIVWNVLALLFLTLAVIPSISLVEVGLRGEISLQLMGLYSANSLGVGLTSVTIWFLNLVLPAIIGSILFLGIKLFKGENEV</sequence>
<dbReference type="RefSeq" id="WP_279294962.1">
    <property type="nucleotide sequence ID" value="NZ_JAOTIF010000001.1"/>
</dbReference>
<proteinExistence type="predicted"/>
<gene>
    <name evidence="7" type="ORF">OCK74_00230</name>
</gene>
<dbReference type="Pfam" id="PF03706">
    <property type="entry name" value="LPG_synthase_TM"/>
    <property type="match status" value="1"/>
</dbReference>
<evidence type="ECO:0000256" key="6">
    <source>
        <dbReference type="SAM" id="Phobius"/>
    </source>
</evidence>
<feature type="transmembrane region" description="Helical" evidence="6">
    <location>
        <begin position="134"/>
        <end position="153"/>
    </location>
</feature>
<comment type="caution">
    <text evidence="7">The sequence shown here is derived from an EMBL/GenBank/DDBJ whole genome shotgun (WGS) entry which is preliminary data.</text>
</comment>
<keyword evidence="3 6" id="KW-0812">Transmembrane</keyword>
<organism evidence="7 8">
    <name type="scientific">Paraflavisolibacter caeni</name>
    <dbReference type="NCBI Taxonomy" id="2982496"/>
    <lineage>
        <taxon>Bacteria</taxon>
        <taxon>Pseudomonadati</taxon>
        <taxon>Bacteroidota</taxon>
        <taxon>Chitinophagia</taxon>
        <taxon>Chitinophagales</taxon>
        <taxon>Chitinophagaceae</taxon>
        <taxon>Paraflavisolibacter</taxon>
    </lineage>
</organism>
<accession>A0A9X2XMY1</accession>
<feature type="transmembrane region" description="Helical" evidence="6">
    <location>
        <begin position="165"/>
        <end position="185"/>
    </location>
</feature>
<evidence type="ECO:0000313" key="8">
    <source>
        <dbReference type="Proteomes" id="UP001155483"/>
    </source>
</evidence>
<dbReference type="GO" id="GO:0005886">
    <property type="term" value="C:plasma membrane"/>
    <property type="evidence" value="ECO:0007669"/>
    <property type="project" value="UniProtKB-SubCell"/>
</dbReference>
<feature type="transmembrane region" description="Helical" evidence="6">
    <location>
        <begin position="302"/>
        <end position="324"/>
    </location>
</feature>
<feature type="transmembrane region" description="Helical" evidence="6">
    <location>
        <begin position="205"/>
        <end position="224"/>
    </location>
</feature>
<name>A0A9X2XMY1_9BACT</name>
<evidence type="ECO:0000256" key="3">
    <source>
        <dbReference type="ARBA" id="ARBA00022692"/>
    </source>
</evidence>
<protein>
    <submittedName>
        <fullName evidence="7">Flippase-like domain-containing protein</fullName>
    </submittedName>
</protein>
<evidence type="ECO:0000256" key="4">
    <source>
        <dbReference type="ARBA" id="ARBA00022989"/>
    </source>
</evidence>
<evidence type="ECO:0000256" key="1">
    <source>
        <dbReference type="ARBA" id="ARBA00004651"/>
    </source>
</evidence>
<keyword evidence="5 6" id="KW-0472">Membrane</keyword>
<dbReference type="AlphaFoldDB" id="A0A9X2XMY1"/>
<evidence type="ECO:0000256" key="5">
    <source>
        <dbReference type="ARBA" id="ARBA00023136"/>
    </source>
</evidence>
<keyword evidence="2" id="KW-1003">Cell membrane</keyword>
<feature type="transmembrane region" description="Helical" evidence="6">
    <location>
        <begin position="236"/>
        <end position="266"/>
    </location>
</feature>
<comment type="subcellular location">
    <subcellularLocation>
        <location evidence="1">Cell membrane</location>
        <topology evidence="1">Multi-pass membrane protein</topology>
    </subcellularLocation>
</comment>
<evidence type="ECO:0000256" key="2">
    <source>
        <dbReference type="ARBA" id="ARBA00022475"/>
    </source>
</evidence>
<keyword evidence="8" id="KW-1185">Reference proteome</keyword>
<evidence type="ECO:0000313" key="7">
    <source>
        <dbReference type="EMBL" id="MCU7547514.1"/>
    </source>
</evidence>
<dbReference type="InterPro" id="IPR022791">
    <property type="entry name" value="L-PG_synthase/AglD"/>
</dbReference>
<keyword evidence="4 6" id="KW-1133">Transmembrane helix</keyword>
<dbReference type="Proteomes" id="UP001155483">
    <property type="component" value="Unassembled WGS sequence"/>
</dbReference>
<feature type="transmembrane region" description="Helical" evidence="6">
    <location>
        <begin position="12"/>
        <end position="31"/>
    </location>
</feature>
<dbReference type="EMBL" id="JAOTIF010000001">
    <property type="protein sequence ID" value="MCU7547514.1"/>
    <property type="molecule type" value="Genomic_DNA"/>
</dbReference>